<protein>
    <recommendedName>
        <fullName evidence="3">Carboxylic ester hydrolase</fullName>
        <ecNumber evidence="3">3.1.1.-</ecNumber>
    </recommendedName>
</protein>
<dbReference type="RefSeq" id="WP_203759195.1">
    <property type="nucleotide sequence ID" value="NZ_BAABFG010000005.1"/>
</dbReference>
<proteinExistence type="inferred from homology"/>
<evidence type="ECO:0000313" key="6">
    <source>
        <dbReference type="Proteomes" id="UP000546162"/>
    </source>
</evidence>
<dbReference type="InterPro" id="IPR050309">
    <property type="entry name" value="Type-B_Carboxylest/Lipase"/>
</dbReference>
<dbReference type="EC" id="3.1.1.-" evidence="3"/>
<gene>
    <name evidence="5" type="ORF">BJY16_006840</name>
</gene>
<dbReference type="PANTHER" id="PTHR11559">
    <property type="entry name" value="CARBOXYLESTERASE"/>
    <property type="match status" value="1"/>
</dbReference>
<reference evidence="5 6" key="1">
    <citation type="submission" date="2020-08" db="EMBL/GenBank/DDBJ databases">
        <title>Sequencing the genomes of 1000 actinobacteria strains.</title>
        <authorList>
            <person name="Klenk H.-P."/>
        </authorList>
    </citation>
    <scope>NUCLEOTIDE SEQUENCE [LARGE SCALE GENOMIC DNA]</scope>
    <source>
        <strain evidence="5 6">DSM 45809</strain>
    </source>
</reference>
<evidence type="ECO:0000256" key="3">
    <source>
        <dbReference type="RuleBase" id="RU361235"/>
    </source>
</evidence>
<keyword evidence="2 3" id="KW-0378">Hydrolase</keyword>
<evidence type="ECO:0000256" key="1">
    <source>
        <dbReference type="ARBA" id="ARBA00005964"/>
    </source>
</evidence>
<evidence type="ECO:0000259" key="4">
    <source>
        <dbReference type="Pfam" id="PF00135"/>
    </source>
</evidence>
<evidence type="ECO:0000313" key="5">
    <source>
        <dbReference type="EMBL" id="MBB4743381.1"/>
    </source>
</evidence>
<dbReference type="EMBL" id="JACHNB010000001">
    <property type="protein sequence ID" value="MBB4743381.1"/>
    <property type="molecule type" value="Genomic_DNA"/>
</dbReference>
<dbReference type="InterPro" id="IPR019826">
    <property type="entry name" value="Carboxylesterase_B_AS"/>
</dbReference>
<dbReference type="Pfam" id="PF00135">
    <property type="entry name" value="COesterase"/>
    <property type="match status" value="1"/>
</dbReference>
<comment type="similarity">
    <text evidence="1 3">Belongs to the type-B carboxylesterase/lipase family.</text>
</comment>
<name>A0A7W7H3N2_9ACTN</name>
<feature type="domain" description="Carboxylesterase type B" evidence="4">
    <location>
        <begin position="25"/>
        <end position="463"/>
    </location>
</feature>
<dbReference type="Gene3D" id="3.40.50.1820">
    <property type="entry name" value="alpha/beta hydrolase"/>
    <property type="match status" value="1"/>
</dbReference>
<dbReference type="InterPro" id="IPR002018">
    <property type="entry name" value="CarbesteraseB"/>
</dbReference>
<dbReference type="AlphaFoldDB" id="A0A7W7H3N2"/>
<dbReference type="SUPFAM" id="SSF53474">
    <property type="entry name" value="alpha/beta-Hydrolases"/>
    <property type="match status" value="1"/>
</dbReference>
<keyword evidence="6" id="KW-1185">Reference proteome</keyword>
<sequence>MRMCIAVLAAALLAPATPTAASSADVVRTDAGVIRGVDHDGYRTFEGIPYAAPPTGDLRWRAPQPVTPWPGVRPATSAGPACAQLPADPESPSGEDCLYLNVTAPRDGRTRRPVVVWLHGGSFQTGSGGMYDAHRLAVRGGAVVVTVNYRLGVLGYLGLPGLAGSGTFGLQDQQAALRWVRRNAAAFGGDPGNITLAGQSAGGMSVCAQLTSPGAAGLFQRAIIQSGSCLVDWPAELFYPNVGAGSQWSPVAAVRSAGERLAAGFGCGADAIGCLRGQPVAALLDATPGVGLKAFATPAYGTGVLPHHPAEALRRGAFSRVPVLSGSNLDEHRGFLAGLQVTPDQYAGMLRTAFGERAGQVAAAYPVSSYPTPALAWAAVATDRIWACPTLAGDQLLARRTPTYAYEFAERHGPAPSTGYPWGAFHGAELAFLFDTWWLAGTPQPELADRMIDIWSRFAATGRTDWSRFKSDASVRAIAAGVDGDVDLGREHHCGLWKSLG</sequence>
<dbReference type="GO" id="GO:0016787">
    <property type="term" value="F:hydrolase activity"/>
    <property type="evidence" value="ECO:0007669"/>
    <property type="project" value="UniProtKB-KW"/>
</dbReference>
<feature type="signal peptide" evidence="3">
    <location>
        <begin position="1"/>
        <end position="20"/>
    </location>
</feature>
<dbReference type="InterPro" id="IPR029058">
    <property type="entry name" value="AB_hydrolase_fold"/>
</dbReference>
<dbReference type="PROSITE" id="PS00122">
    <property type="entry name" value="CARBOXYLESTERASE_B_1"/>
    <property type="match status" value="1"/>
</dbReference>
<organism evidence="5 6">
    <name type="scientific">Actinoplanes octamycinicus</name>
    <dbReference type="NCBI Taxonomy" id="135948"/>
    <lineage>
        <taxon>Bacteria</taxon>
        <taxon>Bacillati</taxon>
        <taxon>Actinomycetota</taxon>
        <taxon>Actinomycetes</taxon>
        <taxon>Micromonosporales</taxon>
        <taxon>Micromonosporaceae</taxon>
        <taxon>Actinoplanes</taxon>
    </lineage>
</organism>
<comment type="caution">
    <text evidence="5">The sequence shown here is derived from an EMBL/GenBank/DDBJ whole genome shotgun (WGS) entry which is preliminary data.</text>
</comment>
<accession>A0A7W7H3N2</accession>
<evidence type="ECO:0000256" key="2">
    <source>
        <dbReference type="ARBA" id="ARBA00022801"/>
    </source>
</evidence>
<dbReference type="Proteomes" id="UP000546162">
    <property type="component" value="Unassembled WGS sequence"/>
</dbReference>
<feature type="chain" id="PRO_5039757085" description="Carboxylic ester hydrolase" evidence="3">
    <location>
        <begin position="21"/>
        <end position="501"/>
    </location>
</feature>
<keyword evidence="3" id="KW-0732">Signal</keyword>